<dbReference type="Proteomes" id="UP001497472">
    <property type="component" value="Unassembled WGS sequence"/>
</dbReference>
<accession>A0AAV1J739</accession>
<evidence type="ECO:0000313" key="1">
    <source>
        <dbReference type="EMBL" id="CAK1544296.1"/>
    </source>
</evidence>
<sequence length="240" mass="27307">MDLQTISNKGPVKEIEDVLEIQKAFGNINNRQVSFFLHNDSNGTVSADVARSLDSGLITTKSELKNRAKKLQRKIKSCRTLIPDVISWPSDSDITVLRMKICLSNNLKEKIAIPGDGLHQPNSSSMCNLATLMLQSPQHSKHSIHEEVLFPITSWERPELPLKHDVDKCPNYSFQSTVLTACGQFDKNKSFDNSESMNLDMKSKVARFFRIYFCPCCSCLYNMEKIHDERSSQYNTKTRN</sequence>
<evidence type="ECO:0000313" key="2">
    <source>
        <dbReference type="Proteomes" id="UP001497472"/>
    </source>
</evidence>
<protein>
    <submittedName>
        <fullName evidence="1">Uncharacterized protein</fullName>
    </submittedName>
</protein>
<keyword evidence="2" id="KW-1185">Reference proteome</keyword>
<gene>
    <name evidence="1" type="ORF">LNINA_LOCUS4055</name>
</gene>
<proteinExistence type="predicted"/>
<comment type="caution">
    <text evidence="1">The sequence shown here is derived from an EMBL/GenBank/DDBJ whole genome shotgun (WGS) entry which is preliminary data.</text>
</comment>
<name>A0AAV1J739_9NEOP</name>
<organism evidence="1 2">
    <name type="scientific">Leptosia nina</name>
    <dbReference type="NCBI Taxonomy" id="320188"/>
    <lineage>
        <taxon>Eukaryota</taxon>
        <taxon>Metazoa</taxon>
        <taxon>Ecdysozoa</taxon>
        <taxon>Arthropoda</taxon>
        <taxon>Hexapoda</taxon>
        <taxon>Insecta</taxon>
        <taxon>Pterygota</taxon>
        <taxon>Neoptera</taxon>
        <taxon>Endopterygota</taxon>
        <taxon>Lepidoptera</taxon>
        <taxon>Glossata</taxon>
        <taxon>Ditrysia</taxon>
        <taxon>Papilionoidea</taxon>
        <taxon>Pieridae</taxon>
        <taxon>Pierinae</taxon>
        <taxon>Leptosia</taxon>
    </lineage>
</organism>
<dbReference type="EMBL" id="CAVLEF010000005">
    <property type="protein sequence ID" value="CAK1544296.1"/>
    <property type="molecule type" value="Genomic_DNA"/>
</dbReference>
<dbReference type="AlphaFoldDB" id="A0AAV1J739"/>
<reference evidence="1 2" key="1">
    <citation type="submission" date="2023-11" db="EMBL/GenBank/DDBJ databases">
        <authorList>
            <person name="Okamura Y."/>
        </authorList>
    </citation>
    <scope>NUCLEOTIDE SEQUENCE [LARGE SCALE GENOMIC DNA]</scope>
</reference>